<gene>
    <name evidence="6" type="primary">PAP2</name>
    <name evidence="6" type="ORF">QJS10_CPB21g01731</name>
</gene>
<comment type="catalytic activity">
    <reaction evidence="3">
        <text>a phosphate monoester + H2O = an alcohol + phosphate</text>
        <dbReference type="Rhea" id="RHEA:15017"/>
        <dbReference type="ChEBI" id="CHEBI:15377"/>
        <dbReference type="ChEBI" id="CHEBI:30879"/>
        <dbReference type="ChEBI" id="CHEBI:43474"/>
        <dbReference type="ChEBI" id="CHEBI:67140"/>
        <dbReference type="EC" id="3.1.3.2"/>
    </reaction>
</comment>
<evidence type="ECO:0000313" key="6">
    <source>
        <dbReference type="EMBL" id="KAK1284165.1"/>
    </source>
</evidence>
<keyword evidence="7" id="KW-1185">Reference proteome</keyword>
<comment type="similarity">
    <text evidence="1 3">Belongs to the metallophosphoesterase superfamily. Purple acid phosphatase family.</text>
</comment>
<keyword evidence="3" id="KW-0378">Hydrolase</keyword>
<feature type="domain" description="Calcineurin-like phosphoesterase" evidence="4">
    <location>
        <begin position="79"/>
        <end position="127"/>
    </location>
</feature>
<dbReference type="InterPro" id="IPR039331">
    <property type="entry name" value="PAPs-like"/>
</dbReference>
<sequence>MAEEKRRYKAHASSVTTYRFFDYSSGFIHHYLLKNLEHDTEYFYQIGIGESSRQFSFKTPPAVGPDVPYTFGIIGCGQAVLFVGDLSYADDHPNHDNRRLDTFRRIIERSIAYQPWITTAGNHEIDFAPEIVVFVLRNVLGKNEKG</sequence>
<protein>
    <recommendedName>
        <fullName evidence="3">Purple acid phosphatase</fullName>
        <ecNumber evidence="3">3.1.3.2</ecNumber>
    </recommendedName>
</protein>
<dbReference type="PANTHER" id="PTHR22953">
    <property type="entry name" value="ACID PHOSPHATASE RELATED"/>
    <property type="match status" value="1"/>
</dbReference>
<dbReference type="Proteomes" id="UP001180020">
    <property type="component" value="Unassembled WGS sequence"/>
</dbReference>
<comment type="caution">
    <text evidence="6">The sequence shown here is derived from an EMBL/GenBank/DDBJ whole genome shotgun (WGS) entry which is preliminary data.</text>
</comment>
<reference evidence="6" key="1">
    <citation type="journal article" date="2023" name="Nat. Commun.">
        <title>Diploid and tetraploid genomes of Acorus and the evolution of monocots.</title>
        <authorList>
            <person name="Ma L."/>
            <person name="Liu K.W."/>
            <person name="Li Z."/>
            <person name="Hsiao Y.Y."/>
            <person name="Qi Y."/>
            <person name="Fu T."/>
            <person name="Tang G.D."/>
            <person name="Zhang D."/>
            <person name="Sun W.H."/>
            <person name="Liu D.K."/>
            <person name="Li Y."/>
            <person name="Chen G.Z."/>
            <person name="Liu X.D."/>
            <person name="Liao X.Y."/>
            <person name="Jiang Y.T."/>
            <person name="Yu X."/>
            <person name="Hao Y."/>
            <person name="Huang J."/>
            <person name="Zhao X.W."/>
            <person name="Ke S."/>
            <person name="Chen Y.Y."/>
            <person name="Wu W.L."/>
            <person name="Hsu J.L."/>
            <person name="Lin Y.F."/>
            <person name="Huang M.D."/>
            <person name="Li C.Y."/>
            <person name="Huang L."/>
            <person name="Wang Z.W."/>
            <person name="Zhao X."/>
            <person name="Zhong W.Y."/>
            <person name="Peng D.H."/>
            <person name="Ahmad S."/>
            <person name="Lan S."/>
            <person name="Zhang J.S."/>
            <person name="Tsai W.C."/>
            <person name="Van de Peer Y."/>
            <person name="Liu Z.J."/>
        </authorList>
    </citation>
    <scope>NUCLEOTIDE SEQUENCE</scope>
    <source>
        <strain evidence="6">CP</strain>
    </source>
</reference>
<keyword evidence="2" id="KW-0732">Signal</keyword>
<dbReference type="EC" id="3.1.3.2" evidence="3"/>
<dbReference type="InterPro" id="IPR004843">
    <property type="entry name" value="Calcineurin-like_PHP"/>
</dbReference>
<organism evidence="6 7">
    <name type="scientific">Acorus calamus</name>
    <name type="common">Sweet flag</name>
    <dbReference type="NCBI Taxonomy" id="4465"/>
    <lineage>
        <taxon>Eukaryota</taxon>
        <taxon>Viridiplantae</taxon>
        <taxon>Streptophyta</taxon>
        <taxon>Embryophyta</taxon>
        <taxon>Tracheophyta</taxon>
        <taxon>Spermatophyta</taxon>
        <taxon>Magnoliopsida</taxon>
        <taxon>Liliopsida</taxon>
        <taxon>Acoraceae</taxon>
        <taxon>Acorus</taxon>
    </lineage>
</organism>
<reference evidence="6" key="2">
    <citation type="submission" date="2023-06" db="EMBL/GenBank/DDBJ databases">
        <authorList>
            <person name="Ma L."/>
            <person name="Liu K.-W."/>
            <person name="Li Z."/>
            <person name="Hsiao Y.-Y."/>
            <person name="Qi Y."/>
            <person name="Fu T."/>
            <person name="Tang G."/>
            <person name="Zhang D."/>
            <person name="Sun W.-H."/>
            <person name="Liu D.-K."/>
            <person name="Li Y."/>
            <person name="Chen G.-Z."/>
            <person name="Liu X.-D."/>
            <person name="Liao X.-Y."/>
            <person name="Jiang Y.-T."/>
            <person name="Yu X."/>
            <person name="Hao Y."/>
            <person name="Huang J."/>
            <person name="Zhao X.-W."/>
            <person name="Ke S."/>
            <person name="Chen Y.-Y."/>
            <person name="Wu W.-L."/>
            <person name="Hsu J.-L."/>
            <person name="Lin Y.-F."/>
            <person name="Huang M.-D."/>
            <person name="Li C.-Y."/>
            <person name="Huang L."/>
            <person name="Wang Z.-W."/>
            <person name="Zhao X."/>
            <person name="Zhong W.-Y."/>
            <person name="Peng D.-H."/>
            <person name="Ahmad S."/>
            <person name="Lan S."/>
            <person name="Zhang J.-S."/>
            <person name="Tsai W.-C."/>
            <person name="Van De Peer Y."/>
            <person name="Liu Z.-J."/>
        </authorList>
    </citation>
    <scope>NUCLEOTIDE SEQUENCE</scope>
    <source>
        <strain evidence="6">CP</strain>
        <tissue evidence="6">Leaves</tissue>
    </source>
</reference>
<dbReference type="Gene3D" id="3.60.21.10">
    <property type="match status" value="1"/>
</dbReference>
<accession>A0AAV9C636</accession>
<evidence type="ECO:0000256" key="1">
    <source>
        <dbReference type="ARBA" id="ARBA00008723"/>
    </source>
</evidence>
<evidence type="ECO:0000259" key="4">
    <source>
        <dbReference type="Pfam" id="PF00149"/>
    </source>
</evidence>
<evidence type="ECO:0000313" key="7">
    <source>
        <dbReference type="Proteomes" id="UP001180020"/>
    </source>
</evidence>
<dbReference type="InterPro" id="IPR015914">
    <property type="entry name" value="PAPs_N"/>
</dbReference>
<dbReference type="Gene3D" id="2.60.40.380">
    <property type="entry name" value="Purple acid phosphatase-like, N-terminal"/>
    <property type="match status" value="1"/>
</dbReference>
<evidence type="ECO:0000256" key="2">
    <source>
        <dbReference type="ARBA" id="ARBA00022729"/>
    </source>
</evidence>
<dbReference type="InterPro" id="IPR008963">
    <property type="entry name" value="Purple_acid_Pase-like_N"/>
</dbReference>
<name>A0AAV9C636_ACOCL</name>
<dbReference type="SUPFAM" id="SSF49363">
    <property type="entry name" value="Purple acid phosphatase, N-terminal domain"/>
    <property type="match status" value="1"/>
</dbReference>
<dbReference type="InterPro" id="IPR029052">
    <property type="entry name" value="Metallo-depent_PP-like"/>
</dbReference>
<dbReference type="Pfam" id="PF16656">
    <property type="entry name" value="Pur_ac_phosph_N"/>
    <property type="match status" value="1"/>
</dbReference>
<dbReference type="PANTHER" id="PTHR22953:SF120">
    <property type="entry name" value="PURPLE ACID PHOSPHATASE 11-RELATED"/>
    <property type="match status" value="1"/>
</dbReference>
<feature type="domain" description="Purple acid phosphatase N-terminal" evidence="5">
    <location>
        <begin position="11"/>
        <end position="59"/>
    </location>
</feature>
<proteinExistence type="inferred from homology"/>
<dbReference type="Pfam" id="PF00149">
    <property type="entry name" value="Metallophos"/>
    <property type="match status" value="1"/>
</dbReference>
<evidence type="ECO:0000256" key="3">
    <source>
        <dbReference type="RuleBase" id="RU361203"/>
    </source>
</evidence>
<dbReference type="GO" id="GO:0003993">
    <property type="term" value="F:acid phosphatase activity"/>
    <property type="evidence" value="ECO:0007669"/>
    <property type="project" value="UniProtKB-EC"/>
</dbReference>
<dbReference type="AlphaFoldDB" id="A0AAV9C636"/>
<dbReference type="SUPFAM" id="SSF56300">
    <property type="entry name" value="Metallo-dependent phosphatases"/>
    <property type="match status" value="1"/>
</dbReference>
<dbReference type="EMBL" id="JAUJYO010000021">
    <property type="protein sequence ID" value="KAK1284165.1"/>
    <property type="molecule type" value="Genomic_DNA"/>
</dbReference>
<evidence type="ECO:0000259" key="5">
    <source>
        <dbReference type="Pfam" id="PF16656"/>
    </source>
</evidence>
<dbReference type="GO" id="GO:0046872">
    <property type="term" value="F:metal ion binding"/>
    <property type="evidence" value="ECO:0007669"/>
    <property type="project" value="InterPro"/>
</dbReference>